<dbReference type="GO" id="GO:0030288">
    <property type="term" value="C:outer membrane-bounded periplasmic space"/>
    <property type="evidence" value="ECO:0007669"/>
    <property type="project" value="InterPro"/>
</dbReference>
<dbReference type="AlphaFoldDB" id="A0A2W6MYR1"/>
<proteinExistence type="inferred from homology"/>
<reference evidence="12 13" key="1">
    <citation type="submission" date="2017-03" db="EMBL/GenBank/DDBJ databases">
        <title>Genomic and clinical evidence uncovers the enterohepatic species Helicobacter valdiviensis as a potential human intestinal pathogen.</title>
        <authorList>
            <person name="Fresia P."/>
            <person name="Jara R."/>
            <person name="Sierra R."/>
            <person name="Ferres I."/>
            <person name="Greif G."/>
            <person name="Iraola G."/>
            <person name="Collado L."/>
        </authorList>
    </citation>
    <scope>NUCLEOTIDE SEQUENCE [LARGE SCALE GENOMIC DNA]</scope>
    <source>
        <strain evidence="12 13">WBE14</strain>
    </source>
</reference>
<keyword evidence="4" id="KW-1003">Cell membrane</keyword>
<keyword evidence="8 10" id="KW-1133">Transmembrane helix</keyword>
<evidence type="ECO:0000256" key="8">
    <source>
        <dbReference type="ARBA" id="ARBA00022989"/>
    </source>
</evidence>
<protein>
    <recommendedName>
        <fullName evidence="11">TonB C-terminal domain-containing protein</fullName>
    </recommendedName>
</protein>
<keyword evidence="6 10" id="KW-0812">Transmembrane</keyword>
<name>A0A2W6MYR1_9HELI</name>
<evidence type="ECO:0000256" key="5">
    <source>
        <dbReference type="ARBA" id="ARBA00022519"/>
    </source>
</evidence>
<dbReference type="GO" id="GO:0015891">
    <property type="term" value="P:siderophore transport"/>
    <property type="evidence" value="ECO:0007669"/>
    <property type="project" value="InterPro"/>
</dbReference>
<evidence type="ECO:0000313" key="12">
    <source>
        <dbReference type="EMBL" id="PZT48448.1"/>
    </source>
</evidence>
<dbReference type="PANTHER" id="PTHR33446">
    <property type="entry name" value="PROTEIN TONB-RELATED"/>
    <property type="match status" value="1"/>
</dbReference>
<organism evidence="12 13">
    <name type="scientific">Helicobacter valdiviensis</name>
    <dbReference type="NCBI Taxonomy" id="1458358"/>
    <lineage>
        <taxon>Bacteria</taxon>
        <taxon>Pseudomonadati</taxon>
        <taxon>Campylobacterota</taxon>
        <taxon>Epsilonproteobacteria</taxon>
        <taxon>Campylobacterales</taxon>
        <taxon>Helicobacteraceae</taxon>
        <taxon>Helicobacter</taxon>
    </lineage>
</organism>
<feature type="domain" description="TonB C-terminal" evidence="11">
    <location>
        <begin position="142"/>
        <end position="231"/>
    </location>
</feature>
<dbReference type="InterPro" id="IPR037682">
    <property type="entry name" value="TonB_C"/>
</dbReference>
<dbReference type="EMBL" id="NBIU01000007">
    <property type="protein sequence ID" value="PZT48448.1"/>
    <property type="molecule type" value="Genomic_DNA"/>
</dbReference>
<accession>A0A2W6MYR1</accession>
<dbReference type="PRINTS" id="PR01374">
    <property type="entry name" value="TONBPROTEIN"/>
</dbReference>
<keyword evidence="7" id="KW-0653">Protein transport</keyword>
<keyword evidence="9 10" id="KW-0472">Membrane</keyword>
<evidence type="ECO:0000256" key="4">
    <source>
        <dbReference type="ARBA" id="ARBA00022475"/>
    </source>
</evidence>
<dbReference type="InterPro" id="IPR006260">
    <property type="entry name" value="TonB/TolA_C"/>
</dbReference>
<dbReference type="GO" id="GO:0015031">
    <property type="term" value="P:protein transport"/>
    <property type="evidence" value="ECO:0007669"/>
    <property type="project" value="UniProtKB-KW"/>
</dbReference>
<dbReference type="InterPro" id="IPR051045">
    <property type="entry name" value="TonB-dependent_transducer"/>
</dbReference>
<evidence type="ECO:0000259" key="11">
    <source>
        <dbReference type="PROSITE" id="PS52015"/>
    </source>
</evidence>
<dbReference type="SUPFAM" id="SSF74653">
    <property type="entry name" value="TolA/TonB C-terminal domain"/>
    <property type="match status" value="1"/>
</dbReference>
<dbReference type="Proteomes" id="UP000249746">
    <property type="component" value="Unassembled WGS sequence"/>
</dbReference>
<evidence type="ECO:0000256" key="10">
    <source>
        <dbReference type="SAM" id="Phobius"/>
    </source>
</evidence>
<dbReference type="PANTHER" id="PTHR33446:SF2">
    <property type="entry name" value="PROTEIN TONB"/>
    <property type="match status" value="1"/>
</dbReference>
<sequence>MRTSALQPKNNSTEISFLLTCGIYFGIFMMVFLAQKHFIPKDVGLQTTTLAISLKQFSEIKQTQASKQEMVKPQPIKEKPIIKPIAKPIEKKPVSKVISTKKPIQAPKQQQVTQQNLPTNQNALNQSQESSSVLTFGKNNDPFLIAIKQAIDANLDYPRKARMMRAVGTVLVEFRLLGGGGVENIRVIKGSTHAILDNSSIKTIKKASQSFPTPKKDVVIRIPIEYNLRQG</sequence>
<dbReference type="NCBIfam" id="TIGR01352">
    <property type="entry name" value="tonB_Cterm"/>
    <property type="match status" value="1"/>
</dbReference>
<dbReference type="OrthoDB" id="5324668at2"/>
<evidence type="ECO:0000256" key="1">
    <source>
        <dbReference type="ARBA" id="ARBA00004383"/>
    </source>
</evidence>
<comment type="subcellular location">
    <subcellularLocation>
        <location evidence="1">Cell inner membrane</location>
        <topology evidence="1">Single-pass membrane protein</topology>
        <orientation evidence="1">Periplasmic side</orientation>
    </subcellularLocation>
</comment>
<evidence type="ECO:0000256" key="6">
    <source>
        <dbReference type="ARBA" id="ARBA00022692"/>
    </source>
</evidence>
<comment type="caution">
    <text evidence="12">The sequence shown here is derived from an EMBL/GenBank/DDBJ whole genome shotgun (WGS) entry which is preliminary data.</text>
</comment>
<keyword evidence="5" id="KW-0997">Cell inner membrane</keyword>
<dbReference type="GO" id="GO:0031992">
    <property type="term" value="F:energy transducer activity"/>
    <property type="evidence" value="ECO:0007669"/>
    <property type="project" value="InterPro"/>
</dbReference>
<dbReference type="PROSITE" id="PS52015">
    <property type="entry name" value="TONB_CTD"/>
    <property type="match status" value="1"/>
</dbReference>
<evidence type="ECO:0000256" key="7">
    <source>
        <dbReference type="ARBA" id="ARBA00022927"/>
    </source>
</evidence>
<dbReference type="GO" id="GO:0098797">
    <property type="term" value="C:plasma membrane protein complex"/>
    <property type="evidence" value="ECO:0007669"/>
    <property type="project" value="TreeGrafter"/>
</dbReference>
<dbReference type="Gene3D" id="3.30.1150.10">
    <property type="match status" value="1"/>
</dbReference>
<keyword evidence="3" id="KW-0813">Transport</keyword>
<dbReference type="InterPro" id="IPR003538">
    <property type="entry name" value="TonB"/>
</dbReference>
<evidence type="ECO:0000256" key="2">
    <source>
        <dbReference type="ARBA" id="ARBA00006555"/>
    </source>
</evidence>
<evidence type="ECO:0000313" key="13">
    <source>
        <dbReference type="Proteomes" id="UP000249746"/>
    </source>
</evidence>
<feature type="transmembrane region" description="Helical" evidence="10">
    <location>
        <begin position="15"/>
        <end position="34"/>
    </location>
</feature>
<dbReference type="Pfam" id="PF03544">
    <property type="entry name" value="TonB_C"/>
    <property type="match status" value="1"/>
</dbReference>
<evidence type="ECO:0000256" key="3">
    <source>
        <dbReference type="ARBA" id="ARBA00022448"/>
    </source>
</evidence>
<dbReference type="RefSeq" id="WP_111229477.1">
    <property type="nucleotide sequence ID" value="NZ_NBIU01000007.1"/>
</dbReference>
<keyword evidence="13" id="KW-1185">Reference proteome</keyword>
<gene>
    <name evidence="12" type="ORF">B6S12_03730</name>
</gene>
<comment type="similarity">
    <text evidence="2">Belongs to the TonB family.</text>
</comment>
<dbReference type="GO" id="GO:0055085">
    <property type="term" value="P:transmembrane transport"/>
    <property type="evidence" value="ECO:0007669"/>
    <property type="project" value="InterPro"/>
</dbReference>
<evidence type="ECO:0000256" key="9">
    <source>
        <dbReference type="ARBA" id="ARBA00023136"/>
    </source>
</evidence>